<reference evidence="2 3" key="1">
    <citation type="journal article" date="2010" name="Cell">
        <title>The genome of Naegleria gruberi illuminates early eukaryotic versatility.</title>
        <authorList>
            <person name="Fritz-Laylin L.K."/>
            <person name="Prochnik S.E."/>
            <person name="Ginger M.L."/>
            <person name="Dacks J.B."/>
            <person name="Carpenter M.L."/>
            <person name="Field M.C."/>
            <person name="Kuo A."/>
            <person name="Paredez A."/>
            <person name="Chapman J."/>
            <person name="Pham J."/>
            <person name="Shu S."/>
            <person name="Neupane R."/>
            <person name="Cipriano M."/>
            <person name="Mancuso J."/>
            <person name="Tu H."/>
            <person name="Salamov A."/>
            <person name="Lindquist E."/>
            <person name="Shapiro H."/>
            <person name="Lucas S."/>
            <person name="Grigoriev I.V."/>
            <person name="Cande W.Z."/>
            <person name="Fulton C."/>
            <person name="Rokhsar D.S."/>
            <person name="Dawson S.C."/>
        </authorList>
    </citation>
    <scope>NUCLEOTIDE SEQUENCE [LARGE SCALE GENOMIC DNA]</scope>
    <source>
        <strain evidence="2 3">NEG-M</strain>
    </source>
</reference>
<dbReference type="Pfam" id="PF20811">
    <property type="entry name" value="PARG_cat_N"/>
    <property type="match status" value="1"/>
</dbReference>
<gene>
    <name evidence="2" type="ORF">NAEGRDRAFT_69495</name>
</gene>
<dbReference type="KEGG" id="ngr:NAEGRDRAFT_69495"/>
<dbReference type="GeneID" id="8854887"/>
<evidence type="ECO:0000259" key="1">
    <source>
        <dbReference type="Pfam" id="PF20811"/>
    </source>
</evidence>
<keyword evidence="3" id="KW-1185">Reference proteome</keyword>
<proteinExistence type="predicted"/>
<dbReference type="InParanoid" id="D2VKS4"/>
<protein>
    <submittedName>
        <fullName evidence="2">Predicted protein</fullName>
    </submittedName>
</protein>
<evidence type="ECO:0000313" key="3">
    <source>
        <dbReference type="Proteomes" id="UP000006671"/>
    </source>
</evidence>
<name>D2VKS4_NAEGR</name>
<dbReference type="VEuPathDB" id="AmoebaDB:NAEGRDRAFT_69495"/>
<organism evidence="3">
    <name type="scientific">Naegleria gruberi</name>
    <name type="common">Amoeba</name>
    <dbReference type="NCBI Taxonomy" id="5762"/>
    <lineage>
        <taxon>Eukaryota</taxon>
        <taxon>Discoba</taxon>
        <taxon>Heterolobosea</taxon>
        <taxon>Tetramitia</taxon>
        <taxon>Eutetramitia</taxon>
        <taxon>Vahlkampfiidae</taxon>
        <taxon>Naegleria</taxon>
    </lineage>
</organism>
<dbReference type="OrthoDB" id="1937899at2759"/>
<dbReference type="InterPro" id="IPR048362">
    <property type="entry name" value="PARG_helical"/>
</dbReference>
<dbReference type="EMBL" id="GG738878">
    <property type="protein sequence ID" value="EFC42743.1"/>
    <property type="molecule type" value="Genomic_DNA"/>
</dbReference>
<sequence length="134" mass="15564">MVAKVIYELSSKIHPFTGDPIEYLDDNYLILVNALSLYDKKYYEKDHGKTGLLSKVIPFIVKLVLESDKYLKPNSLPYLRRGNNLTVEITRMAAASLLANSFFCLWKRACYEECWEIFPSINFTDMYSTEISEE</sequence>
<evidence type="ECO:0000313" key="2">
    <source>
        <dbReference type="EMBL" id="EFC42743.1"/>
    </source>
</evidence>
<feature type="domain" description="PARG helical" evidence="1">
    <location>
        <begin position="50"/>
        <end position="131"/>
    </location>
</feature>
<dbReference type="AlphaFoldDB" id="D2VKS4"/>
<accession>D2VKS4</accession>
<dbReference type="Proteomes" id="UP000006671">
    <property type="component" value="Unassembled WGS sequence"/>
</dbReference>
<dbReference type="RefSeq" id="XP_002675487.1">
    <property type="nucleotide sequence ID" value="XM_002675441.1"/>
</dbReference>